<feature type="non-terminal residue" evidence="1">
    <location>
        <position position="1"/>
    </location>
</feature>
<dbReference type="AlphaFoldDB" id="X1J589"/>
<protein>
    <submittedName>
        <fullName evidence="1">Uncharacterized protein</fullName>
    </submittedName>
</protein>
<dbReference type="EMBL" id="BARU01030000">
    <property type="protein sequence ID" value="GAH73464.1"/>
    <property type="molecule type" value="Genomic_DNA"/>
</dbReference>
<sequence>TIYRLAESVKEEKKLKIEAEHNKFIYDLESKIIKVCKKIIPKTEGNKIYCWIKNKNECFVTLLIEKDPKLDYNDFVKIWENRGFKVEDRYNIITAKKDYLLDLNDDIDKQIKKVIGV</sequence>
<accession>X1J589</accession>
<proteinExistence type="predicted"/>
<name>X1J589_9ZZZZ</name>
<gene>
    <name evidence="1" type="ORF">S03H2_47659</name>
</gene>
<comment type="caution">
    <text evidence="1">The sequence shown here is derived from an EMBL/GenBank/DDBJ whole genome shotgun (WGS) entry which is preliminary data.</text>
</comment>
<organism evidence="1">
    <name type="scientific">marine sediment metagenome</name>
    <dbReference type="NCBI Taxonomy" id="412755"/>
    <lineage>
        <taxon>unclassified sequences</taxon>
        <taxon>metagenomes</taxon>
        <taxon>ecological metagenomes</taxon>
    </lineage>
</organism>
<reference evidence="1" key="1">
    <citation type="journal article" date="2014" name="Front. Microbiol.">
        <title>High frequency of phylogenetically diverse reductive dehalogenase-homologous genes in deep subseafloor sedimentary metagenomes.</title>
        <authorList>
            <person name="Kawai M."/>
            <person name="Futagami T."/>
            <person name="Toyoda A."/>
            <person name="Takaki Y."/>
            <person name="Nishi S."/>
            <person name="Hori S."/>
            <person name="Arai W."/>
            <person name="Tsubouchi T."/>
            <person name="Morono Y."/>
            <person name="Uchiyama I."/>
            <person name="Ito T."/>
            <person name="Fujiyama A."/>
            <person name="Inagaki F."/>
            <person name="Takami H."/>
        </authorList>
    </citation>
    <scope>NUCLEOTIDE SEQUENCE</scope>
    <source>
        <strain evidence="1">Expedition CK06-06</strain>
    </source>
</reference>
<evidence type="ECO:0000313" key="1">
    <source>
        <dbReference type="EMBL" id="GAH73464.1"/>
    </source>
</evidence>